<reference evidence="1 2" key="1">
    <citation type="submission" date="2019-02" db="EMBL/GenBank/DDBJ databases">
        <title>Deep-cultivation of Planctomycetes and their phenomic and genomic characterization uncovers novel biology.</title>
        <authorList>
            <person name="Wiegand S."/>
            <person name="Jogler M."/>
            <person name="Boedeker C."/>
            <person name="Pinto D."/>
            <person name="Vollmers J."/>
            <person name="Rivas-Marin E."/>
            <person name="Kohn T."/>
            <person name="Peeters S.H."/>
            <person name="Heuer A."/>
            <person name="Rast P."/>
            <person name="Oberbeckmann S."/>
            <person name="Bunk B."/>
            <person name="Jeske O."/>
            <person name="Meyerdierks A."/>
            <person name="Storesund J.E."/>
            <person name="Kallscheuer N."/>
            <person name="Luecker S."/>
            <person name="Lage O.M."/>
            <person name="Pohl T."/>
            <person name="Merkel B.J."/>
            <person name="Hornburger P."/>
            <person name="Mueller R.-W."/>
            <person name="Bruemmer F."/>
            <person name="Labrenz M."/>
            <person name="Spormann A.M."/>
            <person name="Op Den Camp H."/>
            <person name="Overmann J."/>
            <person name="Amann R."/>
            <person name="Jetten M.S.M."/>
            <person name="Mascher T."/>
            <person name="Medema M.H."/>
            <person name="Devos D.P."/>
            <person name="Kaster A.-K."/>
            <person name="Ovreas L."/>
            <person name="Rohde M."/>
            <person name="Galperin M.Y."/>
            <person name="Jogler C."/>
        </authorList>
    </citation>
    <scope>NUCLEOTIDE SEQUENCE [LARGE SCALE GENOMIC DNA]</scope>
    <source>
        <strain evidence="1 2">CA13</strain>
    </source>
</reference>
<evidence type="ECO:0000313" key="2">
    <source>
        <dbReference type="Proteomes" id="UP000315010"/>
    </source>
</evidence>
<gene>
    <name evidence="1" type="ORF">CA13_00700</name>
</gene>
<sequence>MTFFDIRKQLLLAKTACAGVIVVVVGYALNIAPIFWAGIAIFVVGVFVRMFALVRRAFSERLPSAPNPKPTQSSLDQIRSTVSNFISGKTTPDIEYSLAKDRGPCPLLHCIVSCESPEVDQHGLLSQIERIGTLVESKTSGRHGRTDLEFAFDCKDGMVALAIHLNDTDQFDSTAPAHKG</sequence>
<organism evidence="1 2">
    <name type="scientific">Novipirellula herctigrandis</name>
    <dbReference type="NCBI Taxonomy" id="2527986"/>
    <lineage>
        <taxon>Bacteria</taxon>
        <taxon>Pseudomonadati</taxon>
        <taxon>Planctomycetota</taxon>
        <taxon>Planctomycetia</taxon>
        <taxon>Pirellulales</taxon>
        <taxon>Pirellulaceae</taxon>
        <taxon>Novipirellula</taxon>
    </lineage>
</organism>
<proteinExistence type="predicted"/>
<accession>A0A5C5YUK1</accession>
<evidence type="ECO:0000313" key="1">
    <source>
        <dbReference type="EMBL" id="TWT78674.1"/>
    </source>
</evidence>
<protein>
    <submittedName>
        <fullName evidence="1">Uncharacterized protein</fullName>
    </submittedName>
</protein>
<comment type="caution">
    <text evidence="1">The sequence shown here is derived from an EMBL/GenBank/DDBJ whole genome shotgun (WGS) entry which is preliminary data.</text>
</comment>
<name>A0A5C5YUK1_9BACT</name>
<dbReference type="EMBL" id="SJPJ01000001">
    <property type="protein sequence ID" value="TWT78674.1"/>
    <property type="molecule type" value="Genomic_DNA"/>
</dbReference>
<dbReference type="AlphaFoldDB" id="A0A5C5YUK1"/>
<keyword evidence="2" id="KW-1185">Reference proteome</keyword>
<dbReference type="Proteomes" id="UP000315010">
    <property type="component" value="Unassembled WGS sequence"/>
</dbReference>